<proteinExistence type="predicted"/>
<dbReference type="KEGG" id="npz:ACX27_04250"/>
<keyword evidence="2" id="KW-1185">Reference proteome</keyword>
<dbReference type="AlphaFoldDB" id="A0A0M5MKG8"/>
<sequence length="110" mass="12178">MITPSDFLANYDEFQTLEESKIQAAINEAAVFCPADVWQDKRALAVSLVTAHILAMRWLQIGAIAASAVQNAKGKDANNRMDSDSWFTGTVWGQQYLQMRRGLPVSGFVI</sequence>
<reference evidence="2" key="1">
    <citation type="submission" date="2015-07" db="EMBL/GenBank/DDBJ databases">
        <title>Genome Of Nitrogen-Fixing Cyanobacterium Nostoc piscinale CENA21 From Solimoes/Amazon River Floodplain Sediments And Comparative Genomics To Uncover Biosynthetic Natural Products Potential.</title>
        <authorList>
            <person name="Leao T.F."/>
            <person name="Leao P.N."/>
            <person name="Guimaraes P.I."/>
            <person name="de Melo A.G.C."/>
            <person name="Ramos R.T.J."/>
            <person name="Silva A."/>
            <person name="Fiore M.F."/>
            <person name="Schneider M.P.C."/>
        </authorList>
    </citation>
    <scope>NUCLEOTIDE SEQUENCE [LARGE SCALE GENOMIC DNA]</scope>
    <source>
        <strain evidence="2">CENA21</strain>
    </source>
</reference>
<dbReference type="PATRIC" id="fig|224013.5.peg.1019"/>
<dbReference type="RefSeq" id="WP_062288883.1">
    <property type="nucleotide sequence ID" value="NZ_CP012036.1"/>
</dbReference>
<evidence type="ECO:0008006" key="3">
    <source>
        <dbReference type="Google" id="ProtNLM"/>
    </source>
</evidence>
<dbReference type="Proteomes" id="UP000062645">
    <property type="component" value="Chromosome"/>
</dbReference>
<gene>
    <name evidence="1" type="ORF">ACX27_04250</name>
</gene>
<name>A0A0M5MKG8_9NOSO</name>
<dbReference type="STRING" id="224013.ACX27_04250"/>
<dbReference type="OrthoDB" id="9855312at2"/>
<evidence type="ECO:0000313" key="2">
    <source>
        <dbReference type="Proteomes" id="UP000062645"/>
    </source>
</evidence>
<dbReference type="EMBL" id="CP012036">
    <property type="protein sequence ID" value="ALF52242.1"/>
    <property type="molecule type" value="Genomic_DNA"/>
</dbReference>
<evidence type="ECO:0000313" key="1">
    <source>
        <dbReference type="EMBL" id="ALF52242.1"/>
    </source>
</evidence>
<protein>
    <recommendedName>
        <fullName evidence="3">DUF4054 domain-containing protein</fullName>
    </recommendedName>
</protein>
<reference evidence="1 2" key="2">
    <citation type="journal article" date="2016" name="Genome Announc.">
        <title>Draft Genome Sequence of the N2-Fixing Cyanobacterium Nostoc piscinale CENA21, Isolated from the Brazilian Amazon Floodplain.</title>
        <authorList>
            <person name="Leao T."/>
            <person name="Guimaraes P.I."/>
            <person name="de Melo A.G."/>
            <person name="Ramos R.T."/>
            <person name="Leao P.N."/>
            <person name="Silva A."/>
            <person name="Fiore M.F."/>
            <person name="Schneider M.P."/>
        </authorList>
    </citation>
    <scope>NUCLEOTIDE SEQUENCE [LARGE SCALE GENOMIC DNA]</scope>
    <source>
        <strain evidence="1 2">CENA21</strain>
    </source>
</reference>
<accession>A0A0M5MKG8</accession>
<dbReference type="InterPro" id="IPR025127">
    <property type="entry name" value="DUF4054"/>
</dbReference>
<dbReference type="Pfam" id="PF13262">
    <property type="entry name" value="DUF4054"/>
    <property type="match status" value="1"/>
</dbReference>
<organism evidence="1 2">
    <name type="scientific">Nostoc piscinale CENA21</name>
    <dbReference type="NCBI Taxonomy" id="224013"/>
    <lineage>
        <taxon>Bacteria</taxon>
        <taxon>Bacillati</taxon>
        <taxon>Cyanobacteriota</taxon>
        <taxon>Cyanophyceae</taxon>
        <taxon>Nostocales</taxon>
        <taxon>Nostocaceae</taxon>
        <taxon>Nostoc</taxon>
    </lineage>
</organism>